<evidence type="ECO:0000256" key="3">
    <source>
        <dbReference type="ARBA" id="ARBA00022679"/>
    </source>
</evidence>
<evidence type="ECO:0000256" key="4">
    <source>
        <dbReference type="SAM" id="SignalP"/>
    </source>
</evidence>
<dbReference type="Proteomes" id="UP001163046">
    <property type="component" value="Unassembled WGS sequence"/>
</dbReference>
<dbReference type="PANTHER" id="PTHR48043">
    <property type="entry name" value="EG:EG0003.4 PROTEIN-RELATED"/>
    <property type="match status" value="1"/>
</dbReference>
<gene>
    <name evidence="5" type="primary">UGT1A1_6</name>
    <name evidence="5" type="ORF">OS493_029807</name>
</gene>
<reference evidence="5" key="1">
    <citation type="submission" date="2023-01" db="EMBL/GenBank/DDBJ databases">
        <title>Genome assembly of the deep-sea coral Lophelia pertusa.</title>
        <authorList>
            <person name="Herrera S."/>
            <person name="Cordes E."/>
        </authorList>
    </citation>
    <scope>NUCLEOTIDE SEQUENCE</scope>
    <source>
        <strain evidence="5">USNM1676648</strain>
        <tissue evidence="5">Polyp</tissue>
    </source>
</reference>
<keyword evidence="4" id="KW-0732">Signal</keyword>
<dbReference type="Gene3D" id="3.40.50.2000">
    <property type="entry name" value="Glycogen Phosphorylase B"/>
    <property type="match status" value="1"/>
</dbReference>
<dbReference type="InterPro" id="IPR002213">
    <property type="entry name" value="UDP_glucos_trans"/>
</dbReference>
<dbReference type="EMBL" id="MU827332">
    <property type="protein sequence ID" value="KAJ7354801.1"/>
    <property type="molecule type" value="Genomic_DNA"/>
</dbReference>
<protein>
    <submittedName>
        <fullName evidence="5">UDP-glucuronosyltransferase 1-1</fullName>
        <ecNumber evidence="5">2.4.1.17</ecNumber>
    </submittedName>
</protein>
<comment type="similarity">
    <text evidence="1">Belongs to the UDP-glycosyltransferase family.</text>
</comment>
<dbReference type="OrthoDB" id="5835829at2759"/>
<evidence type="ECO:0000256" key="2">
    <source>
        <dbReference type="ARBA" id="ARBA00022676"/>
    </source>
</evidence>
<accession>A0A9W9YK10</accession>
<evidence type="ECO:0000313" key="5">
    <source>
        <dbReference type="EMBL" id="KAJ7354801.1"/>
    </source>
</evidence>
<proteinExistence type="inferred from homology"/>
<evidence type="ECO:0000313" key="6">
    <source>
        <dbReference type="Proteomes" id="UP001163046"/>
    </source>
</evidence>
<comment type="caution">
    <text evidence="5">The sequence shown here is derived from an EMBL/GenBank/DDBJ whole genome shotgun (WGS) entry which is preliminary data.</text>
</comment>
<dbReference type="InterPro" id="IPR050271">
    <property type="entry name" value="UDP-glycosyltransferase"/>
</dbReference>
<dbReference type="Pfam" id="PF00201">
    <property type="entry name" value="UDPGT"/>
    <property type="match status" value="1"/>
</dbReference>
<name>A0A9W9YK10_9CNID</name>
<dbReference type="SUPFAM" id="SSF53756">
    <property type="entry name" value="UDP-Glycosyltransferase/glycogen phosphorylase"/>
    <property type="match status" value="1"/>
</dbReference>
<keyword evidence="3 5" id="KW-0808">Transferase</keyword>
<organism evidence="5 6">
    <name type="scientific">Desmophyllum pertusum</name>
    <dbReference type="NCBI Taxonomy" id="174260"/>
    <lineage>
        <taxon>Eukaryota</taxon>
        <taxon>Metazoa</taxon>
        <taxon>Cnidaria</taxon>
        <taxon>Anthozoa</taxon>
        <taxon>Hexacorallia</taxon>
        <taxon>Scleractinia</taxon>
        <taxon>Caryophylliina</taxon>
        <taxon>Caryophylliidae</taxon>
        <taxon>Desmophyllum</taxon>
    </lineage>
</organism>
<sequence>MASFCYLLLLFTAKSGFSAKIAGFAAVSSGSHYFVIRNAMQELASRGHEAVVVVSSDRPAKPNDKIPHKTFQVPYKPGFIEDKLIRPALEENKYTIGWNMHNIQLVMCECLLNSSKLLQELKSFDLIVFDSIAPCGVLISEILNIPSVIIVIGPPNYALSIYHMVPMPVSYIPQRETGFTSKMTFIQRVINLGMYSVAKVLLDLLFVRSMDALKVKFNIKPERSFKESFGDAELVIFLADFALEYPQPLLPGW</sequence>
<dbReference type="GO" id="GO:0015020">
    <property type="term" value="F:glucuronosyltransferase activity"/>
    <property type="evidence" value="ECO:0007669"/>
    <property type="project" value="UniProtKB-EC"/>
</dbReference>
<dbReference type="EC" id="2.4.1.17" evidence="5"/>
<dbReference type="AlphaFoldDB" id="A0A9W9YK10"/>
<dbReference type="PANTHER" id="PTHR48043:SF145">
    <property type="entry name" value="FI06409P-RELATED"/>
    <property type="match status" value="1"/>
</dbReference>
<feature type="signal peptide" evidence="4">
    <location>
        <begin position="1"/>
        <end position="18"/>
    </location>
</feature>
<evidence type="ECO:0000256" key="1">
    <source>
        <dbReference type="ARBA" id="ARBA00009995"/>
    </source>
</evidence>
<feature type="chain" id="PRO_5040892740" evidence="4">
    <location>
        <begin position="19"/>
        <end position="253"/>
    </location>
</feature>
<keyword evidence="2 5" id="KW-0328">Glycosyltransferase</keyword>
<keyword evidence="6" id="KW-1185">Reference proteome</keyword>